<evidence type="ECO:0000313" key="3">
    <source>
        <dbReference type="EMBL" id="PWW78920.1"/>
    </source>
</evidence>
<feature type="transmembrane region" description="Helical" evidence="2">
    <location>
        <begin position="18"/>
        <end position="39"/>
    </location>
</feature>
<feature type="transmembrane region" description="Helical" evidence="2">
    <location>
        <begin position="59"/>
        <end position="78"/>
    </location>
</feature>
<gene>
    <name evidence="3" type="ORF">C7212DRAFT_361766</name>
</gene>
<evidence type="ECO:0000313" key="4">
    <source>
        <dbReference type="Proteomes" id="UP000246991"/>
    </source>
</evidence>
<keyword evidence="2" id="KW-0472">Membrane</keyword>
<feature type="region of interest" description="Disordered" evidence="1">
    <location>
        <begin position="111"/>
        <end position="130"/>
    </location>
</feature>
<protein>
    <submittedName>
        <fullName evidence="3">Uncharacterized protein</fullName>
    </submittedName>
</protein>
<evidence type="ECO:0000256" key="2">
    <source>
        <dbReference type="SAM" id="Phobius"/>
    </source>
</evidence>
<feature type="region of interest" description="Disordered" evidence="1">
    <location>
        <begin position="144"/>
        <end position="184"/>
    </location>
</feature>
<evidence type="ECO:0000256" key="1">
    <source>
        <dbReference type="SAM" id="MobiDB-lite"/>
    </source>
</evidence>
<reference evidence="3 4" key="1">
    <citation type="submission" date="2018-03" db="EMBL/GenBank/DDBJ databases">
        <title>Genomes of Pezizomycetes fungi and the evolution of truffles.</title>
        <authorList>
            <person name="Murat C."/>
            <person name="Payen T."/>
            <person name="Noel B."/>
            <person name="Kuo A."/>
            <person name="Martin F.M."/>
        </authorList>
    </citation>
    <scope>NUCLEOTIDE SEQUENCE [LARGE SCALE GENOMIC DNA]</scope>
    <source>
        <strain evidence="3">091103-1</strain>
    </source>
</reference>
<accession>A0A317SYH5</accession>
<keyword evidence="2" id="KW-1133">Transmembrane helix</keyword>
<keyword evidence="4" id="KW-1185">Reference proteome</keyword>
<keyword evidence="2" id="KW-0812">Transmembrane</keyword>
<dbReference type="AlphaFoldDB" id="A0A317SYH5"/>
<dbReference type="EMBL" id="PYWC01000011">
    <property type="protein sequence ID" value="PWW78920.1"/>
    <property type="molecule type" value="Genomic_DNA"/>
</dbReference>
<organism evidence="3 4">
    <name type="scientific">Tuber magnatum</name>
    <name type="common">white Piedmont truffle</name>
    <dbReference type="NCBI Taxonomy" id="42249"/>
    <lineage>
        <taxon>Eukaryota</taxon>
        <taxon>Fungi</taxon>
        <taxon>Dikarya</taxon>
        <taxon>Ascomycota</taxon>
        <taxon>Pezizomycotina</taxon>
        <taxon>Pezizomycetes</taxon>
        <taxon>Pezizales</taxon>
        <taxon>Tuberaceae</taxon>
        <taxon>Tuber</taxon>
    </lineage>
</organism>
<name>A0A317SYH5_9PEZI</name>
<dbReference type="OrthoDB" id="5423638at2759"/>
<comment type="caution">
    <text evidence="3">The sequence shown here is derived from an EMBL/GenBank/DDBJ whole genome shotgun (WGS) entry which is preliminary data.</text>
</comment>
<sequence length="274" mass="29420">MSTSSISTTPTSTRHSRLLAHTFLLISTNSLTLCLLYTLQISPSKQHFGFSAKLAVLQISWLVASGLVLVVSLCYLVSSYYRGHQRRMVAAAAGHDLERRPASTFSRALELAGGGRGRNPPSPTLVLEGGGMDVVREKERRHGPVYYTQQKPLPPNPPAENGDEDEDEKRRRAEPWQRTPGAAAAAASVVDNLLRVPRNPLIRPGTAIYPGYNTDASAILPFGQVNVSSGGGAPGVRVGAQGGAVDDDNDNESVFSSQPLYANSELRGVIGRYL</sequence>
<proteinExistence type="predicted"/>
<dbReference type="Proteomes" id="UP000246991">
    <property type="component" value="Unassembled WGS sequence"/>
</dbReference>